<dbReference type="InterPro" id="IPR005648">
    <property type="entry name" value="FlgD"/>
</dbReference>
<keyword evidence="8" id="KW-1185">Reference proteome</keyword>
<evidence type="ECO:0000313" key="7">
    <source>
        <dbReference type="EMBL" id="MCV2878847.1"/>
    </source>
</evidence>
<dbReference type="Pfam" id="PF03963">
    <property type="entry name" value="FlgD"/>
    <property type="match status" value="1"/>
</dbReference>
<evidence type="ECO:0000256" key="1">
    <source>
        <dbReference type="ARBA" id="ARBA00010577"/>
    </source>
</evidence>
<name>A0ABT2ZYM7_9RHOB</name>
<dbReference type="NCBIfam" id="NF009453">
    <property type="entry name" value="PRK12813.1"/>
    <property type="match status" value="1"/>
</dbReference>
<evidence type="ECO:0000256" key="5">
    <source>
        <dbReference type="RuleBase" id="RU362076"/>
    </source>
</evidence>
<feature type="domain" description="FlgD/Vpr Ig-like" evidence="6">
    <location>
        <begin position="104"/>
        <end position="171"/>
    </location>
</feature>
<evidence type="ECO:0000256" key="4">
    <source>
        <dbReference type="ARBA" id="ARBA00024746"/>
    </source>
</evidence>
<reference evidence="7 8" key="1">
    <citation type="submission" date="2022-10" db="EMBL/GenBank/DDBJ databases">
        <title>Sinirhodobacter sp. nov., isolated from ocean surface sediments.</title>
        <authorList>
            <person name="He W."/>
            <person name="Wang L."/>
            <person name="Zhang D.-F."/>
        </authorList>
    </citation>
    <scope>NUCLEOTIDE SEQUENCE [LARGE SCALE GENOMIC DNA]</scope>
    <source>
        <strain evidence="7 8">WL0115</strain>
    </source>
</reference>
<protein>
    <recommendedName>
        <fullName evidence="2 5">Basal-body rod modification protein FlgD</fullName>
    </recommendedName>
</protein>
<gene>
    <name evidence="7" type="primary">flgD</name>
    <name evidence="7" type="ORF">OE699_08265</name>
</gene>
<dbReference type="Pfam" id="PF13860">
    <property type="entry name" value="FlgD_ig"/>
    <property type="match status" value="1"/>
</dbReference>
<comment type="caution">
    <text evidence="7">The sequence shown here is derived from an EMBL/GenBank/DDBJ whole genome shotgun (WGS) entry which is preliminary data.</text>
</comment>
<keyword evidence="7" id="KW-0966">Cell projection</keyword>
<sequence>MTSVAPVTSTPTTSTATQSKGALTSDFQTFLKMLTVQMQNQDPLNPIESSDYAVQLATFSGVEQQVQTNTLLQALAAQLGVAGMAEMAGWVGMEARVAAPARFDGAPITLAPNPAVGADQAVLVAYDASGAEVTRQTIAASAETLDWAGTDANGAPLPAGNYSFRLESYNNGTLISTDTVEVYSRIVEAQGTGNGTMLVLEGGATVAASDVTALREAGRS</sequence>
<accession>A0ABT2ZYM7</accession>
<evidence type="ECO:0000313" key="8">
    <source>
        <dbReference type="Proteomes" id="UP001526166"/>
    </source>
</evidence>
<dbReference type="EMBL" id="JAOWKW010000006">
    <property type="protein sequence ID" value="MCV2878847.1"/>
    <property type="molecule type" value="Genomic_DNA"/>
</dbReference>
<evidence type="ECO:0000256" key="2">
    <source>
        <dbReference type="ARBA" id="ARBA00016013"/>
    </source>
</evidence>
<proteinExistence type="inferred from homology"/>
<dbReference type="InterPro" id="IPR025965">
    <property type="entry name" value="FlgD/Vpr_Ig-like"/>
</dbReference>
<comment type="function">
    <text evidence="4 5">Required for flagellar hook formation. May act as a scaffolding protein.</text>
</comment>
<dbReference type="Proteomes" id="UP001526166">
    <property type="component" value="Unassembled WGS sequence"/>
</dbReference>
<keyword evidence="7" id="KW-0282">Flagellum</keyword>
<keyword evidence="7" id="KW-0969">Cilium</keyword>
<keyword evidence="3 5" id="KW-1005">Bacterial flagellum biogenesis</keyword>
<dbReference type="RefSeq" id="WP_263847678.1">
    <property type="nucleotide sequence ID" value="NZ_JAOWKW010000006.1"/>
</dbReference>
<organism evidence="7 8">
    <name type="scientific">Sedimentimonas flavescens</name>
    <dbReference type="NCBI Taxonomy" id="2851012"/>
    <lineage>
        <taxon>Bacteria</taxon>
        <taxon>Pseudomonadati</taxon>
        <taxon>Pseudomonadota</taxon>
        <taxon>Alphaproteobacteria</taxon>
        <taxon>Rhodobacterales</taxon>
        <taxon>Rhodobacter group</taxon>
        <taxon>Sedimentimonas</taxon>
    </lineage>
</organism>
<dbReference type="Gene3D" id="2.60.40.4070">
    <property type="match status" value="1"/>
</dbReference>
<evidence type="ECO:0000256" key="3">
    <source>
        <dbReference type="ARBA" id="ARBA00022795"/>
    </source>
</evidence>
<evidence type="ECO:0000259" key="6">
    <source>
        <dbReference type="Pfam" id="PF13860"/>
    </source>
</evidence>
<comment type="similarity">
    <text evidence="1 5">Belongs to the FlgD family.</text>
</comment>